<gene>
    <name evidence="2" type="ORF">RchiOBHm_Chr4g0405671</name>
</gene>
<proteinExistence type="predicted"/>
<accession>A0A2P6QU89</accession>
<reference evidence="2 3" key="1">
    <citation type="journal article" date="2018" name="Nat. Genet.">
        <title>The Rosa genome provides new insights in the design of modern roses.</title>
        <authorList>
            <person name="Bendahmane M."/>
        </authorList>
    </citation>
    <scope>NUCLEOTIDE SEQUENCE [LARGE SCALE GENOMIC DNA]</scope>
    <source>
        <strain evidence="3">cv. Old Blush</strain>
    </source>
</reference>
<dbReference type="AlphaFoldDB" id="A0A2P6QU89"/>
<dbReference type="EMBL" id="PDCK01000042">
    <property type="protein sequence ID" value="PRQ37714.1"/>
    <property type="molecule type" value="Genomic_DNA"/>
</dbReference>
<protein>
    <submittedName>
        <fullName evidence="2">Uncharacterized protein</fullName>
    </submittedName>
</protein>
<organism evidence="2 3">
    <name type="scientific">Rosa chinensis</name>
    <name type="common">China rose</name>
    <dbReference type="NCBI Taxonomy" id="74649"/>
    <lineage>
        <taxon>Eukaryota</taxon>
        <taxon>Viridiplantae</taxon>
        <taxon>Streptophyta</taxon>
        <taxon>Embryophyta</taxon>
        <taxon>Tracheophyta</taxon>
        <taxon>Spermatophyta</taxon>
        <taxon>Magnoliopsida</taxon>
        <taxon>eudicotyledons</taxon>
        <taxon>Gunneridae</taxon>
        <taxon>Pentapetalae</taxon>
        <taxon>rosids</taxon>
        <taxon>fabids</taxon>
        <taxon>Rosales</taxon>
        <taxon>Rosaceae</taxon>
        <taxon>Rosoideae</taxon>
        <taxon>Rosoideae incertae sedis</taxon>
        <taxon>Rosa</taxon>
    </lineage>
</organism>
<keyword evidence="3" id="KW-1185">Reference proteome</keyword>
<evidence type="ECO:0000313" key="2">
    <source>
        <dbReference type="EMBL" id="PRQ37714.1"/>
    </source>
</evidence>
<sequence length="62" mass="7158">MKLVWELNYDGSVSLPPDKSSHFPARRNRVYKMGEAATQIENSRHSTMEAQQGRIVTEKPRK</sequence>
<dbReference type="Proteomes" id="UP000238479">
    <property type="component" value="Chromosome 4"/>
</dbReference>
<name>A0A2P6QU89_ROSCH</name>
<evidence type="ECO:0000313" key="3">
    <source>
        <dbReference type="Proteomes" id="UP000238479"/>
    </source>
</evidence>
<feature type="region of interest" description="Disordered" evidence="1">
    <location>
        <begin position="39"/>
        <end position="62"/>
    </location>
</feature>
<comment type="caution">
    <text evidence="2">The sequence shown here is derived from an EMBL/GenBank/DDBJ whole genome shotgun (WGS) entry which is preliminary data.</text>
</comment>
<dbReference type="Gramene" id="PRQ37714">
    <property type="protein sequence ID" value="PRQ37714"/>
    <property type="gene ID" value="RchiOBHm_Chr4g0405671"/>
</dbReference>
<evidence type="ECO:0000256" key="1">
    <source>
        <dbReference type="SAM" id="MobiDB-lite"/>
    </source>
</evidence>